<reference evidence="5" key="2">
    <citation type="journal article" date="2022" name="Microbiol. Resour. Announc.">
        <title>Metagenome Sequencing to Explore Phylogenomics of Terrestrial Cyanobacteria.</title>
        <authorList>
            <person name="Ward R.D."/>
            <person name="Stajich J.E."/>
            <person name="Johansen J.R."/>
            <person name="Huntemann M."/>
            <person name="Clum A."/>
            <person name="Foster B."/>
            <person name="Foster B."/>
            <person name="Roux S."/>
            <person name="Palaniappan K."/>
            <person name="Varghese N."/>
            <person name="Mukherjee S."/>
            <person name="Reddy T.B.K."/>
            <person name="Daum C."/>
            <person name="Copeland A."/>
            <person name="Chen I.A."/>
            <person name="Ivanova N.N."/>
            <person name="Kyrpides N.C."/>
            <person name="Shapiro N."/>
            <person name="Eloe-Fadrosh E.A."/>
            <person name="Pietrasiak N."/>
        </authorList>
    </citation>
    <scope>NUCLEOTIDE SEQUENCE</scope>
    <source>
        <strain evidence="5">CPER-KK1</strain>
    </source>
</reference>
<evidence type="ECO:0000259" key="4">
    <source>
        <dbReference type="Pfam" id="PF02837"/>
    </source>
</evidence>
<dbReference type="InterPro" id="IPR008979">
    <property type="entry name" value="Galactose-bd-like_sf"/>
</dbReference>
<dbReference type="Pfam" id="PF02836">
    <property type="entry name" value="Glyco_hydro_2_C"/>
    <property type="match status" value="1"/>
</dbReference>
<dbReference type="Proteomes" id="UP000753908">
    <property type="component" value="Unassembled WGS sequence"/>
</dbReference>
<comment type="similarity">
    <text evidence="1">Belongs to the glycosyl hydrolase 2 family.</text>
</comment>
<dbReference type="InterPro" id="IPR006103">
    <property type="entry name" value="Glyco_hydro_2_cat"/>
</dbReference>
<sequence length="664" mass="75888">MHSLGKRLKECDELSCDATTEDNSSQIEMGYPRPQLRRASWICLNGSWKFTFDDAGQFVRPGDISDWTHTIQVPFAPECTKSGIGDTGFHPNCWYEREFDLPEQEGRVLLHFGAVDYRARVWVNGQFVADHEGGHTPFSIDITHVLNENGPQRVTLWAQDDPFDLAKPRGKQDWQLEPHSLWYPRTSGIWQTVWAEVVPSTYIERIRWTPHFERWEIGFEAFVAGKQYDGMQIKVKLTVGCQLLVNDTYEVINGEIHRRIALSDPGIDDYRNELLWSPEKPTLIDAEVQLWQDDKLIDEVKSYTAMRTVAIQRDRFMLNGHPYYLRLVLDQGYWPDTLMTAPSDEALRRDVELVKMMGFNGVRKHQKIEDPRFLYWADVLGLMVWEEMPSAYRFTPKAVERMTKEWTEVINRDASHPCIVVWVPFNESWGVPDLTATEPHQHCVQALYHLTKTLDPTRPVVGNDGWESAATDILAIHDYDNKPTRLAKRYGPEVKLSDLFDRQRPGGRVLTLDGHPHNGQPIMLTEFGGIAYADREQPDADKVWGYVRSSDVSELQIRYTALLDVVNKVGMFSGFCYTQLTDTFQEANGLLYADRTPKFPLEAIAYATLGRGEEEEEDVMLSEVKASWSPEANVFPGAAKAGWTPADSIQSVPHCGGYPGSQPR</sequence>
<feature type="domain" description="Glycosyl hydrolases family 2 sugar binding" evidence="4">
    <location>
        <begin position="90"/>
        <end position="155"/>
    </location>
</feature>
<proteinExistence type="inferred from homology"/>
<dbReference type="PANTHER" id="PTHR42732:SF3">
    <property type="entry name" value="HYDROLASE"/>
    <property type="match status" value="1"/>
</dbReference>
<name>A0A951PK12_9CYAN</name>
<dbReference type="InterPro" id="IPR006102">
    <property type="entry name" value="Ig-like_GH2"/>
</dbReference>
<dbReference type="InterPro" id="IPR017853">
    <property type="entry name" value="GH"/>
</dbReference>
<evidence type="ECO:0000313" key="5">
    <source>
        <dbReference type="EMBL" id="MBW4545320.1"/>
    </source>
</evidence>
<dbReference type="Gene3D" id="2.60.120.260">
    <property type="entry name" value="Galactose-binding domain-like"/>
    <property type="match status" value="1"/>
</dbReference>
<dbReference type="SUPFAM" id="SSF49785">
    <property type="entry name" value="Galactose-binding domain-like"/>
    <property type="match status" value="1"/>
</dbReference>
<evidence type="ECO:0000259" key="3">
    <source>
        <dbReference type="Pfam" id="PF02836"/>
    </source>
</evidence>
<gene>
    <name evidence="5" type="ORF">KME25_12865</name>
</gene>
<evidence type="ECO:0000313" key="6">
    <source>
        <dbReference type="Proteomes" id="UP000753908"/>
    </source>
</evidence>
<comment type="caution">
    <text evidence="5">The sequence shown here is derived from an EMBL/GenBank/DDBJ whole genome shotgun (WGS) entry which is preliminary data.</text>
</comment>
<reference evidence="5" key="1">
    <citation type="submission" date="2021-05" db="EMBL/GenBank/DDBJ databases">
        <authorList>
            <person name="Pietrasiak N."/>
            <person name="Ward R."/>
            <person name="Stajich J.E."/>
            <person name="Kurbessoian T."/>
        </authorList>
    </citation>
    <scope>NUCLEOTIDE SEQUENCE</scope>
    <source>
        <strain evidence="5">CPER-KK1</strain>
    </source>
</reference>
<dbReference type="Pfam" id="PF02837">
    <property type="entry name" value="Glyco_hydro_2_N"/>
    <property type="match status" value="1"/>
</dbReference>
<dbReference type="InterPro" id="IPR036156">
    <property type="entry name" value="Beta-gal/glucu_dom_sf"/>
</dbReference>
<dbReference type="InterPro" id="IPR051913">
    <property type="entry name" value="GH2_Domain-Containing"/>
</dbReference>
<dbReference type="Pfam" id="PF00703">
    <property type="entry name" value="Glyco_hydro_2"/>
    <property type="match status" value="1"/>
</dbReference>
<organism evidence="5 6">
    <name type="scientific">Symplocastrum torsivum CPER-KK1</name>
    <dbReference type="NCBI Taxonomy" id="450513"/>
    <lineage>
        <taxon>Bacteria</taxon>
        <taxon>Bacillati</taxon>
        <taxon>Cyanobacteriota</taxon>
        <taxon>Cyanophyceae</taxon>
        <taxon>Oscillatoriophycideae</taxon>
        <taxon>Oscillatoriales</taxon>
        <taxon>Microcoleaceae</taxon>
        <taxon>Symplocastrum</taxon>
    </lineage>
</organism>
<feature type="domain" description="Glycoside hydrolase family 2 catalytic" evidence="3">
    <location>
        <begin position="309"/>
        <end position="599"/>
    </location>
</feature>
<dbReference type="PANTHER" id="PTHR42732">
    <property type="entry name" value="BETA-GALACTOSIDASE"/>
    <property type="match status" value="1"/>
</dbReference>
<dbReference type="SUPFAM" id="SSF51445">
    <property type="entry name" value="(Trans)glycosidases"/>
    <property type="match status" value="1"/>
</dbReference>
<dbReference type="EMBL" id="JAHHIF010000014">
    <property type="protein sequence ID" value="MBW4545320.1"/>
    <property type="molecule type" value="Genomic_DNA"/>
</dbReference>
<evidence type="ECO:0000256" key="1">
    <source>
        <dbReference type="ARBA" id="ARBA00007401"/>
    </source>
</evidence>
<dbReference type="GO" id="GO:0004553">
    <property type="term" value="F:hydrolase activity, hydrolyzing O-glycosyl compounds"/>
    <property type="evidence" value="ECO:0007669"/>
    <property type="project" value="InterPro"/>
</dbReference>
<dbReference type="GO" id="GO:0005975">
    <property type="term" value="P:carbohydrate metabolic process"/>
    <property type="evidence" value="ECO:0007669"/>
    <property type="project" value="InterPro"/>
</dbReference>
<keyword evidence="5" id="KW-0378">Hydrolase</keyword>
<protein>
    <submittedName>
        <fullName evidence="5">Glycoside hydrolase family 2</fullName>
    </submittedName>
</protein>
<dbReference type="AlphaFoldDB" id="A0A951PK12"/>
<dbReference type="Gene3D" id="3.20.20.80">
    <property type="entry name" value="Glycosidases"/>
    <property type="match status" value="1"/>
</dbReference>
<feature type="domain" description="Glycoside hydrolase family 2 immunoglobulin-like beta-sandwich" evidence="2">
    <location>
        <begin position="201"/>
        <end position="307"/>
    </location>
</feature>
<accession>A0A951PK12</accession>
<dbReference type="SUPFAM" id="SSF49303">
    <property type="entry name" value="beta-Galactosidase/glucuronidase domain"/>
    <property type="match status" value="1"/>
</dbReference>
<evidence type="ECO:0000259" key="2">
    <source>
        <dbReference type="Pfam" id="PF00703"/>
    </source>
</evidence>
<dbReference type="InterPro" id="IPR006104">
    <property type="entry name" value="Glyco_hydro_2_N"/>
</dbReference>